<keyword evidence="1" id="KW-0472">Membrane</keyword>
<feature type="transmembrane region" description="Helical" evidence="1">
    <location>
        <begin position="150"/>
        <end position="180"/>
    </location>
</feature>
<dbReference type="Pfam" id="PF09925">
    <property type="entry name" value="DUF2157"/>
    <property type="match status" value="1"/>
</dbReference>
<feature type="transmembrane region" description="Helical" evidence="1">
    <location>
        <begin position="192"/>
        <end position="211"/>
    </location>
</feature>
<gene>
    <name evidence="3" type="ORF">ACFO5K_26540</name>
</gene>
<comment type="caution">
    <text evidence="3">The sequence shown here is derived from an EMBL/GenBank/DDBJ whole genome shotgun (WGS) entry which is preliminary data.</text>
</comment>
<keyword evidence="4" id="KW-1185">Reference proteome</keyword>
<dbReference type="EMBL" id="JBHSDL010000038">
    <property type="protein sequence ID" value="MFC4377644.1"/>
    <property type="molecule type" value="Genomic_DNA"/>
</dbReference>
<feature type="transmembrane region" description="Helical" evidence="1">
    <location>
        <begin position="242"/>
        <end position="259"/>
    </location>
</feature>
<feature type="domain" description="DUF2157" evidence="2">
    <location>
        <begin position="13"/>
        <end position="164"/>
    </location>
</feature>
<evidence type="ECO:0000256" key="1">
    <source>
        <dbReference type="SAM" id="Phobius"/>
    </source>
</evidence>
<dbReference type="InterPro" id="IPR018677">
    <property type="entry name" value="DUF2157"/>
</dbReference>
<name>A0ABV8VPY7_9NOCA</name>
<evidence type="ECO:0000313" key="3">
    <source>
        <dbReference type="EMBL" id="MFC4377644.1"/>
    </source>
</evidence>
<dbReference type="RefSeq" id="WP_378568523.1">
    <property type="nucleotide sequence ID" value="NZ_JBHSDL010000038.1"/>
</dbReference>
<reference evidence="4" key="1">
    <citation type="journal article" date="2019" name="Int. J. Syst. Evol. Microbiol.">
        <title>The Global Catalogue of Microorganisms (GCM) 10K type strain sequencing project: providing services to taxonomists for standard genome sequencing and annotation.</title>
        <authorList>
            <consortium name="The Broad Institute Genomics Platform"/>
            <consortium name="The Broad Institute Genome Sequencing Center for Infectious Disease"/>
            <person name="Wu L."/>
            <person name="Ma J."/>
        </authorList>
    </citation>
    <scope>NUCLEOTIDE SEQUENCE [LARGE SCALE GENOMIC DNA]</scope>
    <source>
        <strain evidence="4">IBRC-M 10490</strain>
    </source>
</reference>
<accession>A0ABV8VPY7</accession>
<sequence length="321" mass="32035">MVREQRVTVALERLVTAGVISGEQRGAVLRAVHEQERAGRASGGRVAAEIVAYVGAGLVAAGLGLFLGTAWTQVAQTGRVVLLAVVAGCAIGGAVLLAGGCAGVFRRVPIASAGRVRLAAVLLALAAGAVCAAVATAVGQGRGDDAQLPASIAGLLVAVLGYLLVPSVLGMVTVAAFGVASLVEATSQVRSLWQGVILLLFGALWFGLAWRRVLVADWAGYVIGWLVLVLGAQSLTLGESPWRPAITGLVGVVCLALYVGRREAALVLGGGAAVAIAVGQAVADYTASGPAVASVVLGVGAVVLTVGLVVLLARPGARPHS</sequence>
<feature type="transmembrane region" description="Helical" evidence="1">
    <location>
        <begin position="117"/>
        <end position="138"/>
    </location>
</feature>
<organism evidence="3 4">
    <name type="scientific">Nocardia halotolerans</name>
    <dbReference type="NCBI Taxonomy" id="1755878"/>
    <lineage>
        <taxon>Bacteria</taxon>
        <taxon>Bacillati</taxon>
        <taxon>Actinomycetota</taxon>
        <taxon>Actinomycetes</taxon>
        <taxon>Mycobacteriales</taxon>
        <taxon>Nocardiaceae</taxon>
        <taxon>Nocardia</taxon>
    </lineage>
</organism>
<dbReference type="Proteomes" id="UP001595844">
    <property type="component" value="Unassembled WGS sequence"/>
</dbReference>
<evidence type="ECO:0000313" key="4">
    <source>
        <dbReference type="Proteomes" id="UP001595844"/>
    </source>
</evidence>
<proteinExistence type="predicted"/>
<keyword evidence="1" id="KW-0812">Transmembrane</keyword>
<feature type="transmembrane region" description="Helical" evidence="1">
    <location>
        <begin position="50"/>
        <end position="68"/>
    </location>
</feature>
<feature type="transmembrane region" description="Helical" evidence="1">
    <location>
        <begin position="291"/>
        <end position="313"/>
    </location>
</feature>
<keyword evidence="1" id="KW-1133">Transmembrane helix</keyword>
<evidence type="ECO:0000259" key="2">
    <source>
        <dbReference type="Pfam" id="PF09925"/>
    </source>
</evidence>
<protein>
    <submittedName>
        <fullName evidence="3">DUF2157 domain-containing protein</fullName>
    </submittedName>
</protein>
<feature type="transmembrane region" description="Helical" evidence="1">
    <location>
        <begin position="266"/>
        <end position="285"/>
    </location>
</feature>
<feature type="transmembrane region" description="Helical" evidence="1">
    <location>
        <begin position="80"/>
        <end position="105"/>
    </location>
</feature>